<sequence length="135" mass="15179">MSLYLRTCKSGGSKKSWTSKTTSHGTSDSLHIGLDLNNEAVDLEDVEVQEVRHMGRDMSKKKASSSIARSESSTAAGEAGLVNALLNKWSHIARTQHRELEAQRIAHERQQLEFERERERTREVLGFEATNQEAL</sequence>
<accession>A0A6L2NRB2</accession>
<evidence type="ECO:0000256" key="1">
    <source>
        <dbReference type="SAM" id="MobiDB-lite"/>
    </source>
</evidence>
<evidence type="ECO:0000313" key="2">
    <source>
        <dbReference type="EMBL" id="GEU88931.1"/>
    </source>
</evidence>
<protein>
    <submittedName>
        <fullName evidence="2">Uncharacterized protein</fullName>
    </submittedName>
</protein>
<comment type="caution">
    <text evidence="2">The sequence shown here is derived from an EMBL/GenBank/DDBJ whole genome shotgun (WGS) entry which is preliminary data.</text>
</comment>
<organism evidence="2">
    <name type="scientific">Tanacetum cinerariifolium</name>
    <name type="common">Dalmatian daisy</name>
    <name type="synonym">Chrysanthemum cinerariifolium</name>
    <dbReference type="NCBI Taxonomy" id="118510"/>
    <lineage>
        <taxon>Eukaryota</taxon>
        <taxon>Viridiplantae</taxon>
        <taxon>Streptophyta</taxon>
        <taxon>Embryophyta</taxon>
        <taxon>Tracheophyta</taxon>
        <taxon>Spermatophyta</taxon>
        <taxon>Magnoliopsida</taxon>
        <taxon>eudicotyledons</taxon>
        <taxon>Gunneridae</taxon>
        <taxon>Pentapetalae</taxon>
        <taxon>asterids</taxon>
        <taxon>campanulids</taxon>
        <taxon>Asterales</taxon>
        <taxon>Asteraceae</taxon>
        <taxon>Asteroideae</taxon>
        <taxon>Anthemideae</taxon>
        <taxon>Anthemidinae</taxon>
        <taxon>Tanacetum</taxon>
    </lineage>
</organism>
<feature type="compositionally biased region" description="Low complexity" evidence="1">
    <location>
        <begin position="64"/>
        <end position="75"/>
    </location>
</feature>
<feature type="compositionally biased region" description="Low complexity" evidence="1">
    <location>
        <begin position="9"/>
        <end position="27"/>
    </location>
</feature>
<dbReference type="EMBL" id="BKCJ010009853">
    <property type="protein sequence ID" value="GEU88931.1"/>
    <property type="molecule type" value="Genomic_DNA"/>
</dbReference>
<feature type="region of interest" description="Disordered" evidence="1">
    <location>
        <begin position="53"/>
        <end position="75"/>
    </location>
</feature>
<gene>
    <name evidence="2" type="ORF">Tci_060909</name>
</gene>
<name>A0A6L2NRB2_TANCI</name>
<reference evidence="2" key="1">
    <citation type="journal article" date="2019" name="Sci. Rep.">
        <title>Draft genome of Tanacetum cinerariifolium, the natural source of mosquito coil.</title>
        <authorList>
            <person name="Yamashiro T."/>
            <person name="Shiraishi A."/>
            <person name="Satake H."/>
            <person name="Nakayama K."/>
        </authorList>
    </citation>
    <scope>NUCLEOTIDE SEQUENCE</scope>
</reference>
<proteinExistence type="predicted"/>
<dbReference type="AlphaFoldDB" id="A0A6L2NRB2"/>
<feature type="region of interest" description="Disordered" evidence="1">
    <location>
        <begin position="1"/>
        <end position="30"/>
    </location>
</feature>